<reference evidence="8 9" key="1">
    <citation type="journal article" date="2012" name="Int. J. Syst. Evol. Microbiol.">
        <title>Flammeovirga pacifica sp. nov., isolated from deep-sea sediment.</title>
        <authorList>
            <person name="Xu H."/>
            <person name="Fu Y."/>
            <person name="Yang N."/>
            <person name="Ding Z."/>
            <person name="Lai Q."/>
            <person name="Zeng R."/>
        </authorList>
    </citation>
    <scope>NUCLEOTIDE SEQUENCE [LARGE SCALE GENOMIC DNA]</scope>
    <source>
        <strain evidence="9">DSM 24597 / LMG 26175 / WPAGA1</strain>
    </source>
</reference>
<dbReference type="RefSeq" id="WP_044225242.1">
    <property type="nucleotide sequence ID" value="NZ_JRYR02000001.1"/>
</dbReference>
<dbReference type="Pfam" id="PF04023">
    <property type="entry name" value="FeoA"/>
    <property type="match status" value="1"/>
</dbReference>
<evidence type="ECO:0000313" key="8">
    <source>
        <dbReference type="EMBL" id="OHX65529.1"/>
    </source>
</evidence>
<keyword evidence="5" id="KW-0804">Transcription</keyword>
<evidence type="ECO:0000313" key="9">
    <source>
        <dbReference type="Proteomes" id="UP000179797"/>
    </source>
</evidence>
<dbReference type="InterPro" id="IPR022687">
    <property type="entry name" value="HTH_DTXR"/>
</dbReference>
<dbReference type="InterPro" id="IPR036388">
    <property type="entry name" value="WH-like_DNA-bd_sf"/>
</dbReference>
<dbReference type="SUPFAM" id="SSF46785">
    <property type="entry name" value="Winged helix' DNA-binding domain"/>
    <property type="match status" value="1"/>
</dbReference>
<dbReference type="Gene3D" id="2.30.30.90">
    <property type="match status" value="1"/>
</dbReference>
<proteinExistence type="inferred from homology"/>
<organism evidence="8 9">
    <name type="scientific">Flammeovirga pacifica</name>
    <dbReference type="NCBI Taxonomy" id="915059"/>
    <lineage>
        <taxon>Bacteria</taxon>
        <taxon>Pseudomonadati</taxon>
        <taxon>Bacteroidota</taxon>
        <taxon>Cytophagia</taxon>
        <taxon>Cytophagales</taxon>
        <taxon>Flammeovirgaceae</taxon>
        <taxon>Flammeovirga</taxon>
    </lineage>
</organism>
<dbReference type="Pfam" id="PF01325">
    <property type="entry name" value="Fe_dep_repress"/>
    <property type="match status" value="1"/>
</dbReference>
<evidence type="ECO:0000256" key="5">
    <source>
        <dbReference type="ARBA" id="ARBA00023163"/>
    </source>
</evidence>
<dbReference type="InterPro" id="IPR036421">
    <property type="entry name" value="Fe_dep_repressor_sf"/>
</dbReference>
<dbReference type="InterPro" id="IPR022689">
    <property type="entry name" value="Iron_dep_repressor"/>
</dbReference>
<dbReference type="InterPro" id="IPR007167">
    <property type="entry name" value="Fe-transptr_FeoA-like"/>
</dbReference>
<dbReference type="EMBL" id="JRYR02000001">
    <property type="protein sequence ID" value="OHX65529.1"/>
    <property type="molecule type" value="Genomic_DNA"/>
</dbReference>
<accession>A0A1S1YWX4</accession>
<evidence type="ECO:0000256" key="3">
    <source>
        <dbReference type="ARBA" id="ARBA00023015"/>
    </source>
</evidence>
<comment type="caution">
    <text evidence="8">The sequence shown here is derived from an EMBL/GenBank/DDBJ whole genome shotgun (WGS) entry which is preliminary data.</text>
</comment>
<name>A0A1S1YWX4_FLAPC</name>
<protein>
    <recommendedName>
        <fullName evidence="2">Transcriptional regulator MntR</fullName>
    </recommendedName>
</protein>
<dbReference type="GO" id="GO:0046914">
    <property type="term" value="F:transition metal ion binding"/>
    <property type="evidence" value="ECO:0007669"/>
    <property type="project" value="InterPro"/>
</dbReference>
<dbReference type="STRING" id="915059.NH26_03790"/>
<dbReference type="InterPro" id="IPR038157">
    <property type="entry name" value="FeoA_core_dom"/>
</dbReference>
<dbReference type="PANTHER" id="PTHR33238">
    <property type="entry name" value="IRON (METAL) DEPENDENT REPRESSOR, DTXR FAMILY"/>
    <property type="match status" value="1"/>
</dbReference>
<dbReference type="OrthoDB" id="9791355at2"/>
<dbReference type="PROSITE" id="PS50944">
    <property type="entry name" value="HTH_DTXR"/>
    <property type="match status" value="1"/>
</dbReference>
<evidence type="ECO:0000259" key="7">
    <source>
        <dbReference type="PROSITE" id="PS50944"/>
    </source>
</evidence>
<dbReference type="InterPro" id="IPR036390">
    <property type="entry name" value="WH_DNA-bd_sf"/>
</dbReference>
<dbReference type="SMART" id="SM00899">
    <property type="entry name" value="FeoA"/>
    <property type="match status" value="1"/>
</dbReference>
<dbReference type="SMART" id="SM00529">
    <property type="entry name" value="HTH_DTXR"/>
    <property type="match status" value="1"/>
</dbReference>
<gene>
    <name evidence="8" type="ORF">NH26_03790</name>
</gene>
<evidence type="ECO:0000256" key="1">
    <source>
        <dbReference type="ARBA" id="ARBA00007871"/>
    </source>
</evidence>
<evidence type="ECO:0000256" key="4">
    <source>
        <dbReference type="ARBA" id="ARBA00023125"/>
    </source>
</evidence>
<dbReference type="GO" id="GO:0046983">
    <property type="term" value="F:protein dimerization activity"/>
    <property type="evidence" value="ECO:0007669"/>
    <property type="project" value="InterPro"/>
</dbReference>
<comment type="similarity">
    <text evidence="1">Belongs to the DtxR/MntR family.</text>
</comment>
<keyword evidence="3" id="KW-0805">Transcription regulation</keyword>
<keyword evidence="4" id="KW-0238">DNA-binding</keyword>
<comment type="function">
    <text evidence="6">In the presence of manganese, represses expression of mntH and mntS. Up-regulates expression of mntP.</text>
</comment>
<evidence type="ECO:0000256" key="2">
    <source>
        <dbReference type="ARBA" id="ARBA00022386"/>
    </source>
</evidence>
<dbReference type="Gene3D" id="1.10.10.10">
    <property type="entry name" value="Winged helix-like DNA-binding domain superfamily/Winged helix DNA-binding domain"/>
    <property type="match status" value="1"/>
</dbReference>
<dbReference type="InterPro" id="IPR050536">
    <property type="entry name" value="DtxR_MntR_Metal-Reg"/>
</dbReference>
<dbReference type="InterPro" id="IPR001367">
    <property type="entry name" value="Fe_dep_repressor"/>
</dbReference>
<keyword evidence="9" id="KW-1185">Reference proteome</keyword>
<dbReference type="PANTHER" id="PTHR33238:SF7">
    <property type="entry name" value="IRON-DEPENDENT TRANSCRIPTIONAL REGULATOR"/>
    <property type="match status" value="1"/>
</dbReference>
<feature type="domain" description="HTH dtxR-type" evidence="7">
    <location>
        <begin position="1"/>
        <end position="63"/>
    </location>
</feature>
<dbReference type="Gene3D" id="1.10.60.10">
    <property type="entry name" value="Iron dependent repressor, metal binding and dimerisation domain"/>
    <property type="match status" value="1"/>
</dbReference>
<dbReference type="GO" id="GO:0003700">
    <property type="term" value="F:DNA-binding transcription factor activity"/>
    <property type="evidence" value="ECO:0007669"/>
    <property type="project" value="InterPro"/>
</dbReference>
<dbReference type="Proteomes" id="UP000179797">
    <property type="component" value="Unassembled WGS sequence"/>
</dbReference>
<dbReference type="AlphaFoldDB" id="A0A1S1YWX4"/>
<dbReference type="Pfam" id="PF02742">
    <property type="entry name" value="Fe_dep_repr_C"/>
    <property type="match status" value="1"/>
</dbReference>
<sequence length="218" mass="24808">MLSHSEENYLKTIYHLSTKESPVSTNAIADALNTKPASVTDMIKKLNTKGFINYQKYKGTTLTAEGNKEALLIIRKHRLWEVFLLEKLNFNWDEVHEVAEQLEHIKSKLMIERLDEFLGFPQHDPHGDPIPNKNGEFDVLEAKKLANINENKNTIVVAVKDSNSSLLQYLDKMGIGIGSKLTITEKIEFDQSLEIKIDGRDKKIISSMVSENILVKED</sequence>
<evidence type="ECO:0000256" key="6">
    <source>
        <dbReference type="ARBA" id="ARBA00025185"/>
    </source>
</evidence>
<dbReference type="GO" id="GO:0003677">
    <property type="term" value="F:DNA binding"/>
    <property type="evidence" value="ECO:0007669"/>
    <property type="project" value="UniProtKB-KW"/>
</dbReference>
<dbReference type="SUPFAM" id="SSF47979">
    <property type="entry name" value="Iron-dependent repressor protein, dimerization domain"/>
    <property type="match status" value="1"/>
</dbReference>